<dbReference type="Pfam" id="PF05960">
    <property type="entry name" value="DUF885"/>
    <property type="match status" value="1"/>
</dbReference>
<feature type="signal peptide" evidence="1">
    <location>
        <begin position="1"/>
        <end position="23"/>
    </location>
</feature>
<dbReference type="STRING" id="1572751.PK98_11915"/>
<dbReference type="Proteomes" id="UP000030988">
    <property type="component" value="Unassembled WGS sequence"/>
</dbReference>
<evidence type="ECO:0000313" key="2">
    <source>
        <dbReference type="EMBL" id="KHL24662.1"/>
    </source>
</evidence>
<reference evidence="2 3" key="1">
    <citation type="submission" date="2014-11" db="EMBL/GenBank/DDBJ databases">
        <title>Draft genome sequence of Kirrobacter mercurialis.</title>
        <authorList>
            <person name="Coil D.A."/>
            <person name="Eisen J.A."/>
        </authorList>
    </citation>
    <scope>NUCLEOTIDE SEQUENCE [LARGE SCALE GENOMIC DNA]</scope>
    <source>
        <strain evidence="2 3">Coronado</strain>
    </source>
</reference>
<dbReference type="EMBL" id="JTDN01000002">
    <property type="protein sequence ID" value="KHL24662.1"/>
    <property type="molecule type" value="Genomic_DNA"/>
</dbReference>
<dbReference type="PANTHER" id="PTHR33361">
    <property type="entry name" value="GLR0591 PROTEIN"/>
    <property type="match status" value="1"/>
</dbReference>
<dbReference type="PANTHER" id="PTHR33361:SF16">
    <property type="entry name" value="DUF885 DOMAIN-CONTAINING PROTEIN"/>
    <property type="match status" value="1"/>
</dbReference>
<evidence type="ECO:0000313" key="3">
    <source>
        <dbReference type="Proteomes" id="UP000030988"/>
    </source>
</evidence>
<feature type="chain" id="PRO_5002067774" evidence="1">
    <location>
        <begin position="24"/>
        <end position="611"/>
    </location>
</feature>
<dbReference type="RefSeq" id="WP_039097115.1">
    <property type="nucleotide sequence ID" value="NZ_JTDN01000002.1"/>
</dbReference>
<accession>A0A0B2BXD8</accession>
<dbReference type="OrthoDB" id="9763405at2"/>
<proteinExistence type="predicted"/>
<keyword evidence="2" id="KW-0449">Lipoprotein</keyword>
<sequence length="611" mass="66760">MSFVRTFGAGLLAAAAVTLPAAAQQQPAAGAATAAADSAEDARLTTFLDAAFDASLALSPEGMTSLGLKTGYDRLDDYTDAGAAQALALREEQLAQLRRDFDPARLSPAGRVSYRLFEQAVEQDRRQFAWRNHFFPVSTNGSPAGDIPVFLINEHRVETVDDARAYIARIIEAQRVMGEVAARIRTQAEAGIVPPKMVFAPARADAQLVITGAPFDDGADSTVLADFRKKVSALETDAATREALVAEASAALAGPFRQGFDTLFAALDAVEPLATGNNGAWSLPDGGEYYAARLAYYTTTDMSAEQIHQLGLSQVAAIRAEMDAARQEMGYAGTLDALIAAVRTDPQYRLPNDESGKEQYLSESRAVIAKIMAEAPNWFHRLPEAALEVRAVEPWRQETASVAFYNRPAPDGSRPGIFYVNLADMTQVSRLQVESIAAHEGAPGHHFQIARAQELPGLPKFRRFGFYGSYIEGWGLYSERLAGEMGLYQTPEARFGMLSLQMWRAIRMVVDTGMHAKQWTREQAIDYFRANSPVSERDIVKEIDRYLNNPGQATSYMVGQLHIAGLRQKAEAALGDRFDIRDFHEVVLGNGALPLEVLTEQVDAYIASRQV</sequence>
<dbReference type="AlphaFoldDB" id="A0A0B2BXD8"/>
<dbReference type="InterPro" id="IPR010281">
    <property type="entry name" value="DUF885"/>
</dbReference>
<gene>
    <name evidence="2" type="ORF">PK98_11915</name>
</gene>
<evidence type="ECO:0000256" key="1">
    <source>
        <dbReference type="SAM" id="SignalP"/>
    </source>
</evidence>
<comment type="caution">
    <text evidence="2">The sequence shown here is derived from an EMBL/GenBank/DDBJ whole genome shotgun (WGS) entry which is preliminary data.</text>
</comment>
<keyword evidence="3" id="KW-1185">Reference proteome</keyword>
<protein>
    <submittedName>
        <fullName evidence="2">Lipoprotein</fullName>
    </submittedName>
</protein>
<name>A0A0B2BXD8_9SPHN</name>
<organism evidence="2 3">
    <name type="scientific">Croceibacterium mercuriale</name>
    <dbReference type="NCBI Taxonomy" id="1572751"/>
    <lineage>
        <taxon>Bacteria</taxon>
        <taxon>Pseudomonadati</taxon>
        <taxon>Pseudomonadota</taxon>
        <taxon>Alphaproteobacteria</taxon>
        <taxon>Sphingomonadales</taxon>
        <taxon>Erythrobacteraceae</taxon>
        <taxon>Croceibacterium</taxon>
    </lineage>
</organism>
<keyword evidence="1" id="KW-0732">Signal</keyword>